<dbReference type="Proteomes" id="UP001150062">
    <property type="component" value="Unassembled WGS sequence"/>
</dbReference>
<dbReference type="EMBL" id="JAOAOG010000145">
    <property type="protein sequence ID" value="KAJ6245417.1"/>
    <property type="molecule type" value="Genomic_DNA"/>
</dbReference>
<name>A0AAV7YIJ6_9EUKA</name>
<evidence type="ECO:0000313" key="2">
    <source>
        <dbReference type="EMBL" id="KAJ3427398.1"/>
    </source>
</evidence>
<keyword evidence="5" id="KW-1185">Reference proteome</keyword>
<dbReference type="PROSITE" id="PS51419">
    <property type="entry name" value="RAB"/>
    <property type="match status" value="1"/>
</dbReference>
<dbReference type="GO" id="GO:0003924">
    <property type="term" value="F:GTPase activity"/>
    <property type="evidence" value="ECO:0007669"/>
    <property type="project" value="InterPro"/>
</dbReference>
<evidence type="ECO:0000313" key="4">
    <source>
        <dbReference type="Proteomes" id="UP001146793"/>
    </source>
</evidence>
<dbReference type="EMBL" id="JANTQA010000063">
    <property type="protein sequence ID" value="KAJ3427398.1"/>
    <property type="molecule type" value="Genomic_DNA"/>
</dbReference>
<dbReference type="InterPro" id="IPR005225">
    <property type="entry name" value="Small_GTP-bd"/>
</dbReference>
<keyword evidence="1" id="KW-0547">Nucleotide-binding</keyword>
<dbReference type="NCBIfam" id="TIGR00231">
    <property type="entry name" value="small_GTP"/>
    <property type="match status" value="1"/>
</dbReference>
<dbReference type="SMART" id="SM00176">
    <property type="entry name" value="RAN"/>
    <property type="match status" value="1"/>
</dbReference>
<sequence length="206" mass="23486">MTQQSVDFKILLLGNSFVGKSSIFNRYINGRFDGSTKATIGVSFAIKSIKVNEKKIQMGVWDTAGQEKFESITKMYYRNAKAAILCYDLTVKASFDKIQYWIDEIRNNESNCLVYLTGTKVDLVTDENIERVPKETIENYAKKLEVKTFETSAKNNIGIDELFMEIAKDYLENIVVNNSSDSETLKDINPDYEIDEFDVPKQNGCC</sequence>
<proteinExistence type="predicted"/>
<reference evidence="2" key="2">
    <citation type="submission" date="2022-08" db="EMBL/GenBank/DDBJ databases">
        <title>Novel sulphate-reducing endosymbionts in the free-living metamonad Anaeramoeba.</title>
        <authorList>
            <person name="Jerlstrom-Hultqvist J."/>
            <person name="Cepicka I."/>
            <person name="Gallot-Lavallee L."/>
            <person name="Salas-Leiva D."/>
            <person name="Curtis B.A."/>
            <person name="Zahonova K."/>
            <person name="Pipaliya S."/>
            <person name="Dacks J."/>
            <person name="Roger A.J."/>
        </authorList>
    </citation>
    <scope>NUCLEOTIDE SEQUENCE</scope>
    <source>
        <strain evidence="2">Busselton2</strain>
    </source>
</reference>
<dbReference type="AlphaFoldDB" id="A0AAV7YIJ6"/>
<dbReference type="PANTHER" id="PTHR47978">
    <property type="match status" value="1"/>
</dbReference>
<accession>A0AAV7YIJ6</accession>
<dbReference type="SMART" id="SM00174">
    <property type="entry name" value="RHO"/>
    <property type="match status" value="1"/>
</dbReference>
<gene>
    <name evidence="2" type="ORF">M0812_26983</name>
    <name evidence="3" type="ORF">M0813_20370</name>
</gene>
<dbReference type="GO" id="GO:0005525">
    <property type="term" value="F:GTP binding"/>
    <property type="evidence" value="ECO:0007669"/>
    <property type="project" value="InterPro"/>
</dbReference>
<dbReference type="SMART" id="SM00175">
    <property type="entry name" value="RAB"/>
    <property type="match status" value="1"/>
</dbReference>
<dbReference type="InterPro" id="IPR027417">
    <property type="entry name" value="P-loop_NTPase"/>
</dbReference>
<dbReference type="Pfam" id="PF00071">
    <property type="entry name" value="Ras"/>
    <property type="match status" value="1"/>
</dbReference>
<organism evidence="2 4">
    <name type="scientific">Anaeramoeba flamelloides</name>
    <dbReference type="NCBI Taxonomy" id="1746091"/>
    <lineage>
        <taxon>Eukaryota</taxon>
        <taxon>Metamonada</taxon>
        <taxon>Anaeramoebidae</taxon>
        <taxon>Anaeramoeba</taxon>
    </lineage>
</organism>
<comment type="caution">
    <text evidence="2">The sequence shown here is derived from an EMBL/GenBank/DDBJ whole genome shotgun (WGS) entry which is preliminary data.</text>
</comment>
<dbReference type="SUPFAM" id="SSF52540">
    <property type="entry name" value="P-loop containing nucleoside triphosphate hydrolases"/>
    <property type="match status" value="1"/>
</dbReference>
<dbReference type="InterPro" id="IPR001806">
    <property type="entry name" value="Small_GTPase"/>
</dbReference>
<evidence type="ECO:0000313" key="5">
    <source>
        <dbReference type="Proteomes" id="UP001150062"/>
    </source>
</evidence>
<dbReference type="PRINTS" id="PR00449">
    <property type="entry name" value="RASTRNSFRMNG"/>
</dbReference>
<dbReference type="Proteomes" id="UP001146793">
    <property type="component" value="Unassembled WGS sequence"/>
</dbReference>
<reference evidence="3" key="1">
    <citation type="submission" date="2022-08" db="EMBL/GenBank/DDBJ databases">
        <title>Novel sulfate-reducing endosymbionts in the free-living metamonad Anaeramoeba.</title>
        <authorList>
            <person name="Jerlstrom-Hultqvist J."/>
            <person name="Cepicka I."/>
            <person name="Gallot-Lavallee L."/>
            <person name="Salas-Leiva D."/>
            <person name="Curtis B.A."/>
            <person name="Zahonova K."/>
            <person name="Pipaliya S."/>
            <person name="Dacks J."/>
            <person name="Roger A.J."/>
        </authorList>
    </citation>
    <scope>NUCLEOTIDE SEQUENCE</scope>
    <source>
        <strain evidence="3">Schooner1</strain>
    </source>
</reference>
<protein>
    <submittedName>
        <fullName evidence="2">Ras-related protein rab-24</fullName>
    </submittedName>
</protein>
<dbReference type="PROSITE" id="PS51421">
    <property type="entry name" value="RAS"/>
    <property type="match status" value="1"/>
</dbReference>
<evidence type="ECO:0000256" key="1">
    <source>
        <dbReference type="ARBA" id="ARBA00022741"/>
    </source>
</evidence>
<dbReference type="SMART" id="SM00173">
    <property type="entry name" value="RAS"/>
    <property type="match status" value="1"/>
</dbReference>
<evidence type="ECO:0000313" key="3">
    <source>
        <dbReference type="EMBL" id="KAJ6245417.1"/>
    </source>
</evidence>
<dbReference type="FunFam" id="3.40.50.300:FF:001204">
    <property type="entry name" value="Small GTP-binding protein, putative"/>
    <property type="match status" value="1"/>
</dbReference>
<dbReference type="Gene3D" id="3.40.50.300">
    <property type="entry name" value="P-loop containing nucleotide triphosphate hydrolases"/>
    <property type="match status" value="1"/>
</dbReference>
<dbReference type="CDD" id="cd00154">
    <property type="entry name" value="Rab"/>
    <property type="match status" value="1"/>
</dbReference>